<feature type="transmembrane region" description="Helical" evidence="1">
    <location>
        <begin position="222"/>
        <end position="240"/>
    </location>
</feature>
<feature type="transmembrane region" description="Helical" evidence="1">
    <location>
        <begin position="348"/>
        <end position="370"/>
    </location>
</feature>
<accession>A0A1W1WZI4</accession>
<feature type="transmembrane region" description="Helical" evidence="1">
    <location>
        <begin position="159"/>
        <end position="181"/>
    </location>
</feature>
<keyword evidence="3" id="KW-1185">Reference proteome</keyword>
<keyword evidence="1" id="KW-0472">Membrane</keyword>
<evidence type="ECO:0000313" key="3">
    <source>
        <dbReference type="Proteomes" id="UP000192468"/>
    </source>
</evidence>
<dbReference type="STRING" id="1121291.SAMN02745134_00170"/>
<dbReference type="AlphaFoldDB" id="A0A1W1WZI4"/>
<dbReference type="RefSeq" id="WP_084113385.1">
    <property type="nucleotide sequence ID" value="NZ_FWXH01000002.1"/>
</dbReference>
<keyword evidence="1" id="KW-1133">Transmembrane helix</keyword>
<organism evidence="2 3">
    <name type="scientific">Clostridium acidisoli DSM 12555</name>
    <dbReference type="NCBI Taxonomy" id="1121291"/>
    <lineage>
        <taxon>Bacteria</taxon>
        <taxon>Bacillati</taxon>
        <taxon>Bacillota</taxon>
        <taxon>Clostridia</taxon>
        <taxon>Eubacteriales</taxon>
        <taxon>Clostridiaceae</taxon>
        <taxon>Clostridium</taxon>
    </lineage>
</organism>
<dbReference type="OrthoDB" id="1719060at2"/>
<name>A0A1W1WZI4_9CLOT</name>
<evidence type="ECO:0000313" key="2">
    <source>
        <dbReference type="EMBL" id="SMC16858.1"/>
    </source>
</evidence>
<feature type="transmembrane region" description="Helical" evidence="1">
    <location>
        <begin position="187"/>
        <end position="210"/>
    </location>
</feature>
<feature type="transmembrane region" description="Helical" evidence="1">
    <location>
        <begin position="260"/>
        <end position="280"/>
    </location>
</feature>
<dbReference type="Pfam" id="PF16962">
    <property type="entry name" value="ABC_export"/>
    <property type="match status" value="1"/>
</dbReference>
<proteinExistence type="predicted"/>
<feature type="transmembrane region" description="Helical" evidence="1">
    <location>
        <begin position="454"/>
        <end position="477"/>
    </location>
</feature>
<dbReference type="Proteomes" id="UP000192468">
    <property type="component" value="Unassembled WGS sequence"/>
</dbReference>
<reference evidence="2 3" key="1">
    <citation type="submission" date="2017-04" db="EMBL/GenBank/DDBJ databases">
        <authorList>
            <person name="Afonso C.L."/>
            <person name="Miller P.J."/>
            <person name="Scott M.A."/>
            <person name="Spackman E."/>
            <person name="Goraichik I."/>
            <person name="Dimitrov K.M."/>
            <person name="Suarez D.L."/>
            <person name="Swayne D.E."/>
        </authorList>
    </citation>
    <scope>NUCLEOTIDE SEQUENCE [LARGE SCALE GENOMIC DNA]</scope>
    <source>
        <strain evidence="2 3">DSM 12555</strain>
    </source>
</reference>
<gene>
    <name evidence="2" type="ORF">SAMN02745134_00170</name>
</gene>
<feature type="transmembrane region" description="Helical" evidence="1">
    <location>
        <begin position="521"/>
        <end position="543"/>
    </location>
</feature>
<feature type="transmembrane region" description="Helical" evidence="1">
    <location>
        <begin position="37"/>
        <end position="54"/>
    </location>
</feature>
<feature type="transmembrane region" description="Helical" evidence="1">
    <location>
        <begin position="489"/>
        <end position="509"/>
    </location>
</feature>
<feature type="transmembrane region" description="Helical" evidence="1">
    <location>
        <begin position="75"/>
        <end position="95"/>
    </location>
</feature>
<sequence>MRNNAFKDCLTLFYIEFLKSKNRLIDSFQNPLTTIKSLVKFALPLALIIFSFYSRFNRKAKNIPKINTNIQVNTVGAIVIILLFLIVLLSLNSAVEKYNPTEFSVSDVNYLFPSPINPRTLYAFTILKKSLFGILMGLFTIMYVYFIGYDFFALQSNKIIYVLVAFFLISIIRKSMVFLIYSLSTRFHIGSFLKILVKGFTILLVIYFIFSLTGAKNIYVRAVGVLNDSFFSSIPIISWAKDMIISPITSVNNLTVQTLLLLLTTILMLFFAVFFADNYYEEASVSTEHYQKIRDLAKKNLRDDIQNLPNNEKSKKKKQRIDLDVSGNFKGATAFIWKQALISKRTKGTVFLSWTNILTLGLGLIIGFALKDSKFTNVAILYCAGFFGVATIAPSVLSPLKTELRKQYIFLLPGRARSKILSVYSITAITTLINCILATISVCVFAKHISVLDMFSVCSALVATLYTIFLSVLIFTLLMPTYDDGKNTIFIYIIDAIILSPAIITVVLSEVFITKSMQANLFIYSGTLVLVIIALILLSDWLFSKIELLT</sequence>
<keyword evidence="1" id="KW-0812">Transmembrane</keyword>
<protein>
    <submittedName>
        <fullName evidence="2">Putative ABC exporter</fullName>
    </submittedName>
</protein>
<evidence type="ECO:0000256" key="1">
    <source>
        <dbReference type="SAM" id="Phobius"/>
    </source>
</evidence>
<feature type="transmembrane region" description="Helical" evidence="1">
    <location>
        <begin position="421"/>
        <end position="448"/>
    </location>
</feature>
<feature type="transmembrane region" description="Helical" evidence="1">
    <location>
        <begin position="131"/>
        <end position="152"/>
    </location>
</feature>
<dbReference type="InterPro" id="IPR031584">
    <property type="entry name" value="Put_ABC_export"/>
</dbReference>
<dbReference type="EMBL" id="FWXH01000002">
    <property type="protein sequence ID" value="SMC16858.1"/>
    <property type="molecule type" value="Genomic_DNA"/>
</dbReference>
<feature type="transmembrane region" description="Helical" evidence="1">
    <location>
        <begin position="376"/>
        <end position="400"/>
    </location>
</feature>